<sequence length="150" mass="16489">MDGLSAAASGIAVISLAIQLVDSIREIKRFLRSVSEAPKELTRLLDLLDHLELILENTGQLIQMQQKLGGELNVHLCVSVEKAMKTCETKLLKLDGVVKITKKASGADTRAARSFAAFRQGCKKRDIEEFEEQLHDSLSLLNLAISMSLV</sequence>
<evidence type="ECO:0000313" key="2">
    <source>
        <dbReference type="EMBL" id="KAF4624157.1"/>
    </source>
</evidence>
<feature type="domain" description="NACHT-NTPase and P-loop NTPases N-terminal" evidence="1">
    <location>
        <begin position="9"/>
        <end position="141"/>
    </location>
</feature>
<dbReference type="InterPro" id="IPR031352">
    <property type="entry name" value="SesA"/>
</dbReference>
<keyword evidence="3" id="KW-1185">Reference proteome</keyword>
<organism evidence="2 3">
    <name type="scientific">Cudoniella acicularis</name>
    <dbReference type="NCBI Taxonomy" id="354080"/>
    <lineage>
        <taxon>Eukaryota</taxon>
        <taxon>Fungi</taxon>
        <taxon>Dikarya</taxon>
        <taxon>Ascomycota</taxon>
        <taxon>Pezizomycotina</taxon>
        <taxon>Leotiomycetes</taxon>
        <taxon>Helotiales</taxon>
        <taxon>Tricladiaceae</taxon>
        <taxon>Cudoniella</taxon>
    </lineage>
</organism>
<comment type="caution">
    <text evidence="2">The sequence shown here is derived from an EMBL/GenBank/DDBJ whole genome shotgun (WGS) entry which is preliminary data.</text>
</comment>
<accession>A0A8H4R9J3</accession>
<evidence type="ECO:0000313" key="3">
    <source>
        <dbReference type="Proteomes" id="UP000566819"/>
    </source>
</evidence>
<dbReference type="Pfam" id="PF17107">
    <property type="entry name" value="SesA"/>
    <property type="match status" value="1"/>
</dbReference>
<name>A0A8H4R9J3_9HELO</name>
<evidence type="ECO:0000259" key="1">
    <source>
        <dbReference type="Pfam" id="PF17107"/>
    </source>
</evidence>
<protein>
    <recommendedName>
        <fullName evidence="1">NACHT-NTPase and P-loop NTPases N-terminal domain-containing protein</fullName>
    </recommendedName>
</protein>
<dbReference type="OrthoDB" id="539213at2759"/>
<dbReference type="EMBL" id="JAAMPI010001752">
    <property type="protein sequence ID" value="KAF4624157.1"/>
    <property type="molecule type" value="Genomic_DNA"/>
</dbReference>
<dbReference type="Proteomes" id="UP000566819">
    <property type="component" value="Unassembled WGS sequence"/>
</dbReference>
<proteinExistence type="predicted"/>
<gene>
    <name evidence="2" type="ORF">G7Y89_g14014</name>
</gene>
<dbReference type="AlphaFoldDB" id="A0A8H4R9J3"/>
<reference evidence="2 3" key="1">
    <citation type="submission" date="2020-03" db="EMBL/GenBank/DDBJ databases">
        <title>Draft Genome Sequence of Cudoniella acicularis.</title>
        <authorList>
            <person name="Buettner E."/>
            <person name="Kellner H."/>
        </authorList>
    </citation>
    <scope>NUCLEOTIDE SEQUENCE [LARGE SCALE GENOMIC DNA]</scope>
    <source>
        <strain evidence="2 3">DSM 108380</strain>
    </source>
</reference>